<evidence type="ECO:0000313" key="5">
    <source>
        <dbReference type="EMBL" id="KAK9695108.1"/>
    </source>
</evidence>
<evidence type="ECO:0000259" key="4">
    <source>
        <dbReference type="Pfam" id="PF05368"/>
    </source>
</evidence>
<reference evidence="5 6" key="1">
    <citation type="submission" date="2023-04" db="EMBL/GenBank/DDBJ databases">
        <title>Genome of Basidiobolus ranarum AG-B5.</title>
        <authorList>
            <person name="Stajich J.E."/>
            <person name="Carter-House D."/>
            <person name="Gryganskyi A."/>
        </authorList>
    </citation>
    <scope>NUCLEOTIDE SEQUENCE [LARGE SCALE GENOMIC DNA]</scope>
    <source>
        <strain evidence="5 6">AG-B5</strain>
    </source>
</reference>
<dbReference type="PANTHER" id="PTHR47706">
    <property type="entry name" value="NMRA-LIKE FAMILY PROTEIN"/>
    <property type="match status" value="1"/>
</dbReference>
<name>A0ABR2VR86_9FUNG</name>
<keyword evidence="2" id="KW-0521">NADP</keyword>
<dbReference type="PANTHER" id="PTHR47706:SF4">
    <property type="entry name" value="NMRA-LIKE DOMAIN-CONTAINING PROTEIN"/>
    <property type="match status" value="1"/>
</dbReference>
<feature type="domain" description="NmrA-like" evidence="4">
    <location>
        <begin position="5"/>
        <end position="107"/>
    </location>
</feature>
<dbReference type="SUPFAM" id="SSF51735">
    <property type="entry name" value="NAD(P)-binding Rossmann-fold domains"/>
    <property type="match status" value="1"/>
</dbReference>
<dbReference type="EMBL" id="JASJQH010008118">
    <property type="protein sequence ID" value="KAK9695108.1"/>
    <property type="molecule type" value="Genomic_DNA"/>
</dbReference>
<comment type="similarity">
    <text evidence="1">Belongs to the NmrA-type oxidoreductase family. Isoflavone reductase subfamily.</text>
</comment>
<keyword evidence="6" id="KW-1185">Reference proteome</keyword>
<accession>A0ABR2VR86</accession>
<dbReference type="Pfam" id="PF05368">
    <property type="entry name" value="NmrA"/>
    <property type="match status" value="1"/>
</dbReference>
<evidence type="ECO:0000256" key="1">
    <source>
        <dbReference type="ARBA" id="ARBA00005725"/>
    </source>
</evidence>
<dbReference type="InterPro" id="IPR036291">
    <property type="entry name" value="NAD(P)-bd_dom_sf"/>
</dbReference>
<gene>
    <name evidence="5" type="ORF">K7432_013133</name>
</gene>
<comment type="caution">
    <text evidence="5">The sequence shown here is derived from an EMBL/GenBank/DDBJ whole genome shotgun (WGS) entry which is preliminary data.</text>
</comment>
<sequence>MSGFKVIAVAGGNGSFGSLIVQALLARGTFQVKILSRRAQDKQEPNVEVAVVDYANHDSLVQALKGVDVVISVLNDYAIVEPQLALVEAAKQAGVKRFVPSEFATDSEG</sequence>
<protein>
    <recommendedName>
        <fullName evidence="4">NmrA-like domain-containing protein</fullName>
    </recommendedName>
</protein>
<dbReference type="Gene3D" id="3.40.50.720">
    <property type="entry name" value="NAD(P)-binding Rossmann-like Domain"/>
    <property type="match status" value="1"/>
</dbReference>
<dbReference type="Proteomes" id="UP001479436">
    <property type="component" value="Unassembled WGS sequence"/>
</dbReference>
<keyword evidence="3" id="KW-0560">Oxidoreductase</keyword>
<evidence type="ECO:0000313" key="6">
    <source>
        <dbReference type="Proteomes" id="UP001479436"/>
    </source>
</evidence>
<proteinExistence type="inferred from homology"/>
<dbReference type="InterPro" id="IPR051609">
    <property type="entry name" value="NmrA/Isoflavone_reductase-like"/>
</dbReference>
<organism evidence="5 6">
    <name type="scientific">Basidiobolus ranarum</name>
    <dbReference type="NCBI Taxonomy" id="34480"/>
    <lineage>
        <taxon>Eukaryota</taxon>
        <taxon>Fungi</taxon>
        <taxon>Fungi incertae sedis</taxon>
        <taxon>Zoopagomycota</taxon>
        <taxon>Entomophthoromycotina</taxon>
        <taxon>Basidiobolomycetes</taxon>
        <taxon>Basidiobolales</taxon>
        <taxon>Basidiobolaceae</taxon>
        <taxon>Basidiobolus</taxon>
    </lineage>
</organism>
<evidence type="ECO:0000256" key="2">
    <source>
        <dbReference type="ARBA" id="ARBA00022857"/>
    </source>
</evidence>
<evidence type="ECO:0000256" key="3">
    <source>
        <dbReference type="ARBA" id="ARBA00023002"/>
    </source>
</evidence>
<dbReference type="InterPro" id="IPR008030">
    <property type="entry name" value="NmrA-like"/>
</dbReference>